<comment type="similarity">
    <text evidence="1">Belongs to the fimbrial export usher family.</text>
</comment>
<dbReference type="AlphaFoldDB" id="A0A447JN66"/>
<keyword evidence="1" id="KW-0813">Transport</keyword>
<dbReference type="InterPro" id="IPR000015">
    <property type="entry name" value="Fimb_usher"/>
</dbReference>
<organism evidence="2 3">
    <name type="scientific">Salmonella enterica subsp. enterica serovar Daytona</name>
    <dbReference type="NCBI Taxonomy" id="1962639"/>
    <lineage>
        <taxon>Bacteria</taxon>
        <taxon>Pseudomonadati</taxon>
        <taxon>Pseudomonadota</taxon>
        <taxon>Gammaproteobacteria</taxon>
        <taxon>Enterobacterales</taxon>
        <taxon>Enterobacteriaceae</taxon>
        <taxon>Salmonella</taxon>
    </lineage>
</organism>
<gene>
    <name evidence="2" type="primary">papC_5</name>
    <name evidence="2" type="ORF">NCTC7102_04895</name>
</gene>
<dbReference type="Gene3D" id="2.60.40.3110">
    <property type="match status" value="1"/>
</dbReference>
<sequence length="101" mass="11119">MARTNAKVTVTQRGRVIYESQVPAGPFRIQDINETVSGDLHVKIEEQSGQVQEYDVSTASIPFLTRPGQVRYKLAAGATAGLGSQYGRRLFHLSRSLLGDR</sequence>
<evidence type="ECO:0000313" key="3">
    <source>
        <dbReference type="Proteomes" id="UP000281393"/>
    </source>
</evidence>
<keyword evidence="1" id="KW-0812">Transmembrane</keyword>
<dbReference type="GO" id="GO:0009279">
    <property type="term" value="C:cell outer membrane"/>
    <property type="evidence" value="ECO:0007669"/>
    <property type="project" value="UniProtKB-SubCell"/>
</dbReference>
<keyword evidence="1" id="KW-1029">Fimbrium biogenesis</keyword>
<dbReference type="InterPro" id="IPR018030">
    <property type="entry name" value="Fimbrial_membr_usher_CS"/>
</dbReference>
<protein>
    <submittedName>
        <fullName evidence="2">Fimbrial protein SteB</fullName>
    </submittedName>
</protein>
<dbReference type="GO" id="GO:0015473">
    <property type="term" value="F:fimbrial usher porin activity"/>
    <property type="evidence" value="ECO:0007669"/>
    <property type="project" value="InterPro"/>
</dbReference>
<dbReference type="PROSITE" id="PS01151">
    <property type="entry name" value="FIMBRIAL_USHER"/>
    <property type="match status" value="1"/>
</dbReference>
<keyword evidence="1" id="KW-0472">Membrane</keyword>
<name>A0A447JN66_SALET</name>
<evidence type="ECO:0000313" key="2">
    <source>
        <dbReference type="EMBL" id="VDY45409.1"/>
    </source>
</evidence>
<evidence type="ECO:0000256" key="1">
    <source>
        <dbReference type="RuleBase" id="RU003884"/>
    </source>
</evidence>
<comment type="subcellular location">
    <subcellularLocation>
        <location evidence="1">Cell outer membrane</location>
        <topology evidence="1">Multi-pass membrane protein</topology>
    </subcellularLocation>
</comment>
<dbReference type="GO" id="GO:0009297">
    <property type="term" value="P:pilus assembly"/>
    <property type="evidence" value="ECO:0007669"/>
    <property type="project" value="InterPro"/>
</dbReference>
<dbReference type="PANTHER" id="PTHR30451:SF10">
    <property type="entry name" value="OUTER MEMBRANE USHER PROTEIN YFCU-RELATED"/>
    <property type="match status" value="1"/>
</dbReference>
<keyword evidence="1" id="KW-0998">Cell outer membrane</keyword>
<dbReference type="EMBL" id="LR133909">
    <property type="protein sequence ID" value="VDY45409.1"/>
    <property type="molecule type" value="Genomic_DNA"/>
</dbReference>
<dbReference type="Proteomes" id="UP000281393">
    <property type="component" value="Chromosome"/>
</dbReference>
<dbReference type="PANTHER" id="PTHR30451">
    <property type="entry name" value="OUTER MEMBRANE USHER PROTEIN"/>
    <property type="match status" value="1"/>
</dbReference>
<accession>A0A447JN66</accession>
<proteinExistence type="inferred from homology"/>
<dbReference type="Pfam" id="PF00577">
    <property type="entry name" value="Usher"/>
    <property type="match status" value="1"/>
</dbReference>
<reference evidence="2 3" key="1">
    <citation type="submission" date="2018-12" db="EMBL/GenBank/DDBJ databases">
        <authorList>
            <consortium name="Pathogen Informatics"/>
        </authorList>
    </citation>
    <scope>NUCLEOTIDE SEQUENCE [LARGE SCALE GENOMIC DNA]</scope>
    <source>
        <strain evidence="2 3">NCTC7102</strain>
    </source>
</reference>